<organism evidence="1 2">
    <name type="scientific">Collimonas pratensis</name>
    <dbReference type="NCBI Taxonomy" id="279113"/>
    <lineage>
        <taxon>Bacteria</taxon>
        <taxon>Pseudomonadati</taxon>
        <taxon>Pseudomonadota</taxon>
        <taxon>Betaproteobacteria</taxon>
        <taxon>Burkholderiales</taxon>
        <taxon>Oxalobacteraceae</taxon>
        <taxon>Collimonas</taxon>
    </lineage>
</organism>
<dbReference type="PATRIC" id="fig|279113.9.peg.1794"/>
<dbReference type="Proteomes" id="UP000074561">
    <property type="component" value="Chromosome"/>
</dbReference>
<dbReference type="AlphaFoldDB" id="A0A127Q2C2"/>
<gene>
    <name evidence="1" type="ORF">CPter91_1811</name>
</gene>
<proteinExistence type="predicted"/>
<reference evidence="1 2" key="1">
    <citation type="submission" date="2015-11" db="EMBL/GenBank/DDBJ databases">
        <title>Exploring the genomic traits of fungus-feeding bacterial genus Collimonas.</title>
        <authorList>
            <person name="Song C."/>
            <person name="Schmidt R."/>
            <person name="de Jager V."/>
            <person name="Krzyzanowska D."/>
            <person name="Jongedijk E."/>
            <person name="Cankar K."/>
            <person name="Beekwilder J."/>
            <person name="van Veen A."/>
            <person name="de Boer W."/>
            <person name="van Veen J.A."/>
            <person name="Garbeva P."/>
        </authorList>
    </citation>
    <scope>NUCLEOTIDE SEQUENCE [LARGE SCALE GENOMIC DNA]</scope>
    <source>
        <strain evidence="1 2">Ter91</strain>
    </source>
</reference>
<evidence type="ECO:0000313" key="2">
    <source>
        <dbReference type="Proteomes" id="UP000074561"/>
    </source>
</evidence>
<sequence>MGCIDTRRRQDIAAPYRHSAYTLYMRIDSACSAVQAARNVMDCV</sequence>
<evidence type="ECO:0000313" key="1">
    <source>
        <dbReference type="EMBL" id="AMP04184.1"/>
    </source>
</evidence>
<protein>
    <submittedName>
        <fullName evidence="1">Uncharacterized protein</fullName>
    </submittedName>
</protein>
<accession>A0A127Q2C2</accession>
<dbReference type="EMBL" id="CP013234">
    <property type="protein sequence ID" value="AMP04184.1"/>
    <property type="molecule type" value="Genomic_DNA"/>
</dbReference>
<dbReference type="KEGG" id="cpra:CPter91_1811"/>
<dbReference type="STRING" id="279113.CPter91_1811"/>
<name>A0A127Q2C2_9BURK</name>